<dbReference type="GO" id="GO:0030681">
    <property type="term" value="C:multimeric ribonuclease P complex"/>
    <property type="evidence" value="ECO:0007669"/>
    <property type="project" value="TreeGrafter"/>
</dbReference>
<dbReference type="Pfam" id="PF01900">
    <property type="entry name" value="RNase_P_Rpp14"/>
    <property type="match status" value="1"/>
</dbReference>
<dbReference type="STRING" id="52247.A0A4T0X1D5"/>
<evidence type="ECO:0000256" key="3">
    <source>
        <dbReference type="ARBA" id="ARBA00022694"/>
    </source>
</evidence>
<evidence type="ECO:0000256" key="2">
    <source>
        <dbReference type="ARBA" id="ARBA00010800"/>
    </source>
</evidence>
<comment type="similarity">
    <text evidence="2 5">Belongs to the eukaryotic/archaeal RNase P protein component 2 family.</text>
</comment>
<dbReference type="GO" id="GO:0001682">
    <property type="term" value="P:tRNA 5'-leader removal"/>
    <property type="evidence" value="ECO:0007669"/>
    <property type="project" value="InterPro"/>
</dbReference>
<sequence>MVRLKTRYILFQIRHGGEEESGFVTNAKSIISTIRLSMMKNFGDIGVADTLTTFAVKYFSTRTMVGILRVHFEAIERVLAAMFFVQAIDGKEIIMETIGVSGSISKCERRAIERNRKIIRKYRNKGLEIEEEPVIIIDE</sequence>
<dbReference type="Proteomes" id="UP000307173">
    <property type="component" value="Unassembled WGS sequence"/>
</dbReference>
<comment type="subcellular location">
    <subcellularLocation>
        <location evidence="1">Nucleus</location>
    </subcellularLocation>
</comment>
<accession>A0A4T0X1D5</accession>
<dbReference type="EC" id="3.1.26.5" evidence="5"/>
<reference evidence="6 7" key="1">
    <citation type="journal article" date="2019" name="Front. Genet.">
        <title>Whole-Genome Sequencing of the Opportunistic Yeast Pathogen Candida inconspicua Uncovers Its Hybrid Origin.</title>
        <authorList>
            <person name="Mixao V."/>
            <person name="Hansen A.P."/>
            <person name="Saus E."/>
            <person name="Boekhout T."/>
            <person name="Lass-Florl C."/>
            <person name="Gabaldon T."/>
        </authorList>
    </citation>
    <scope>NUCLEOTIDE SEQUENCE [LARGE SCALE GENOMIC DNA]</scope>
    <source>
        <strain evidence="6 7">CBS 180</strain>
    </source>
</reference>
<organism evidence="6 7">
    <name type="scientific">Pichia inconspicua</name>
    <dbReference type="NCBI Taxonomy" id="52247"/>
    <lineage>
        <taxon>Eukaryota</taxon>
        <taxon>Fungi</taxon>
        <taxon>Dikarya</taxon>
        <taxon>Ascomycota</taxon>
        <taxon>Saccharomycotina</taxon>
        <taxon>Pichiomycetes</taxon>
        <taxon>Pichiales</taxon>
        <taxon>Pichiaceae</taxon>
        <taxon>Pichia</taxon>
    </lineage>
</organism>
<dbReference type="EMBL" id="SELW01000468">
    <property type="protein sequence ID" value="TID26137.1"/>
    <property type="molecule type" value="Genomic_DNA"/>
</dbReference>
<name>A0A4T0X1D5_9ASCO</name>
<proteinExistence type="inferred from homology"/>
<comment type="catalytic activity">
    <reaction evidence="5">
        <text>Endonucleolytic cleavage of RNA, removing 5'-extranucleotides from tRNA precursor.</text>
        <dbReference type="EC" id="3.1.26.5"/>
    </reaction>
</comment>
<evidence type="ECO:0000313" key="7">
    <source>
        <dbReference type="Proteomes" id="UP000307173"/>
    </source>
</evidence>
<comment type="caution">
    <text evidence="6">The sequence shown here is derived from an EMBL/GenBank/DDBJ whole genome shotgun (WGS) entry which is preliminary data.</text>
</comment>
<keyword evidence="4" id="KW-0539">Nucleus</keyword>
<dbReference type="GO" id="GO:0033204">
    <property type="term" value="F:ribonuclease P RNA binding"/>
    <property type="evidence" value="ECO:0007669"/>
    <property type="project" value="InterPro"/>
</dbReference>
<dbReference type="InterPro" id="IPR002759">
    <property type="entry name" value="Pop5/Rpp14/Rnp2-like"/>
</dbReference>
<dbReference type="SUPFAM" id="SSF160350">
    <property type="entry name" value="Rnp2-like"/>
    <property type="match status" value="1"/>
</dbReference>
<dbReference type="PIRSF" id="PIRSF023803">
    <property type="entry name" value="Ribonuclease_P_prd"/>
    <property type="match status" value="1"/>
</dbReference>
<evidence type="ECO:0000256" key="1">
    <source>
        <dbReference type="ARBA" id="ARBA00004123"/>
    </source>
</evidence>
<dbReference type="GO" id="GO:0000172">
    <property type="term" value="C:ribonuclease MRP complex"/>
    <property type="evidence" value="ECO:0007669"/>
    <property type="project" value="TreeGrafter"/>
</dbReference>
<gene>
    <name evidence="6" type="ORF">CANINC_002832</name>
</gene>
<dbReference type="Gene3D" id="3.30.70.3250">
    <property type="entry name" value="Ribonuclease P, Pop5 subunit"/>
    <property type="match status" value="1"/>
</dbReference>
<dbReference type="InterPro" id="IPR016819">
    <property type="entry name" value="RNase_P/MRP_POP5"/>
</dbReference>
<keyword evidence="7" id="KW-1185">Reference proteome</keyword>
<dbReference type="OrthoDB" id="24745at2759"/>
<dbReference type="GO" id="GO:0004526">
    <property type="term" value="F:ribonuclease P activity"/>
    <property type="evidence" value="ECO:0007669"/>
    <property type="project" value="UniProtKB-EC"/>
</dbReference>
<dbReference type="InterPro" id="IPR038085">
    <property type="entry name" value="Rnp2-like_sf"/>
</dbReference>
<keyword evidence="3 5" id="KW-0819">tRNA processing</keyword>
<comment type="function">
    <text evidence="5">Component of ribonuclease P, a protein complex that generates mature tRNA molecules by cleaving their 5'-ends.</text>
</comment>
<dbReference type="GO" id="GO:0005730">
    <property type="term" value="C:nucleolus"/>
    <property type="evidence" value="ECO:0007669"/>
    <property type="project" value="TreeGrafter"/>
</dbReference>
<dbReference type="PANTHER" id="PTHR15441">
    <property type="entry name" value="RIBONUCLEASE P PROTEIN SUBUNIT P14"/>
    <property type="match status" value="1"/>
</dbReference>
<dbReference type="AlphaFoldDB" id="A0A4T0X1D5"/>
<dbReference type="PANTHER" id="PTHR15441:SF2">
    <property type="entry name" value="RIBONUCLEASE P_MRP PROTEIN SUBUNIT POP5"/>
    <property type="match status" value="1"/>
</dbReference>
<evidence type="ECO:0000313" key="6">
    <source>
        <dbReference type="EMBL" id="TID26137.1"/>
    </source>
</evidence>
<protein>
    <recommendedName>
        <fullName evidence="5">Ribonuclease P/MRP protein subunit POP5</fullName>
        <ecNumber evidence="5">3.1.26.5</ecNumber>
    </recommendedName>
</protein>
<evidence type="ECO:0000256" key="4">
    <source>
        <dbReference type="ARBA" id="ARBA00023242"/>
    </source>
</evidence>
<evidence type="ECO:0000256" key="5">
    <source>
        <dbReference type="PIRNR" id="PIRNR023803"/>
    </source>
</evidence>